<dbReference type="PROSITE" id="PS00107">
    <property type="entry name" value="PROTEIN_KINASE_ATP"/>
    <property type="match status" value="1"/>
</dbReference>
<dbReference type="SUPFAM" id="SSF56112">
    <property type="entry name" value="Protein kinase-like (PK-like)"/>
    <property type="match status" value="1"/>
</dbReference>
<evidence type="ECO:0000256" key="2">
    <source>
        <dbReference type="ARBA" id="ARBA00022741"/>
    </source>
</evidence>
<feature type="domain" description="Protein kinase" evidence="6">
    <location>
        <begin position="83"/>
        <end position="338"/>
    </location>
</feature>
<dbReference type="CDD" id="cd14014">
    <property type="entry name" value="STKc_PknB_like"/>
    <property type="match status" value="1"/>
</dbReference>
<dbReference type="InterPro" id="IPR011009">
    <property type="entry name" value="Kinase-like_dom_sf"/>
</dbReference>
<dbReference type="EMBL" id="CP013926">
    <property type="protein sequence ID" value="AMJ75185.1"/>
    <property type="molecule type" value="Genomic_DNA"/>
</dbReference>
<keyword evidence="3 8" id="KW-0418">Kinase</keyword>
<reference evidence="8" key="2">
    <citation type="submission" date="2023-07" db="EMBL/GenBank/DDBJ databases">
        <title>Genome content predicts the carbon catabolic preferences of heterotrophic bacteria.</title>
        <authorList>
            <person name="Gralka M."/>
        </authorList>
    </citation>
    <scope>NUCLEOTIDE SEQUENCE</scope>
    <source>
        <strain evidence="8">F2M12</strain>
    </source>
</reference>
<feature type="binding site" evidence="5">
    <location>
        <position position="114"/>
    </location>
    <ligand>
        <name>ATP</name>
        <dbReference type="ChEBI" id="CHEBI:30616"/>
    </ligand>
</feature>
<evidence type="ECO:0000256" key="3">
    <source>
        <dbReference type="ARBA" id="ARBA00022777"/>
    </source>
</evidence>
<keyword evidence="1" id="KW-0808">Transferase</keyword>
<dbReference type="PROSITE" id="PS00108">
    <property type="entry name" value="PROTEIN_KINASE_ST"/>
    <property type="match status" value="1"/>
</dbReference>
<dbReference type="Proteomes" id="UP000056750">
    <property type="component" value="Chromosome"/>
</dbReference>
<sequence>MKFENALLFFQHLIGLDEAKMRENLSQLCPKEAPIFAETLALIDAHYANQQRSGFTQLVGAQADLLCNDNHAKSLEGSQVGPYLLKKKLGHGGMGAVYLGQRNDGLIEQKVAIKFVYSSIADLAGDNFIQREAQHLANLNHPNIAKIYTIDVTEEDIPYLVMEYIEGAPLSEAPLLKKESLSGSTSAHLTILIKLCSALFEAHQSGIIHADIKPSNIIVDENNQPKLLDFGISHSLNHPDNQQLTAVSNHFASPQQQCGDQAKVTDDIYALGKVMAFMFQHHTTNAEFEAVIQKATSSDPKERFQSAEQFNDALECLLANRPLKWFKSSKPYYYKKWFQRSPATALSALIIPCVLVLGAAALFIQNKSLIQESKKTQQTLSFYDELFLAHSPQSEGGGALSAADFINHGVDIAFSTSLSDSETRASIVATLSQALLNLGYVEKAKYVIERLDTDDASGALMQAKIAYYSGDVNGAMQWLTKHNNDYPSTFESEFLKAQIEYAETQSSQVLDTLANLLNKFDKQMLPEDKFRLQKFQWEILLRHEPATLLTRGEGPLPSDMPTHQKAWFEGMKSLALAKTGDMNSAAARMKSSLALGEQAYNATNPELAQLYGYLLETAALIDDPLVVEFLLSKQQSIYLALTPLFENQLIKVYEQQHNYYAYGKMYAQSVSFIESAVALCEQQSHCARLKLKQAIALYLVNDFTSALSVIKAAEIKAPKNNDGASNENLAASFSFFFSLVALNSEIGLGSAVKQADIQALAAKDTLGEHTAYIIHTALRAGFTDLAIEYGLTHTQNDDIERHLALASAYAVKGEKQKADEMLATSSSLPISKEYGDTLASILPPEVLIAPDFKTLHMVALEGQNRLVSNRRVAGVTAPTHGDNLKMGTPFTFKWNKDALKGESISLYINHKLNFEAKAFDSFENIQGLRWQMFAKQVPNTGEVEIDPFFLMANGGQGFKVMMVSDQGYWSLSDGSFGVLNGTAIDNGITHSINPRLLVDAISKPEASEVYNVGERNTIEWDNAALKGDAVGIYVLHDNPINIGNGRNAQITTVLKRRWYLVTSRTPNSGEYGLDPAQFNGQGNAYKILIISDSGYWAVSDERFTVVNPH</sequence>
<dbReference type="Gene3D" id="3.30.200.20">
    <property type="entry name" value="Phosphorylase Kinase, domain 1"/>
    <property type="match status" value="1"/>
</dbReference>
<keyword evidence="4 5" id="KW-0067">ATP-binding</keyword>
<dbReference type="Gene3D" id="1.10.510.10">
    <property type="entry name" value="Transferase(Phosphotransferase) domain 1"/>
    <property type="match status" value="1"/>
</dbReference>
<dbReference type="KEGG" id="asq:AVL57_15175"/>
<reference evidence="7 9" key="1">
    <citation type="submission" date="2015-12" db="EMBL/GenBank/DDBJ databases">
        <title>Intraspecies pangenome expansion in the marine bacterium Alteromonas.</title>
        <authorList>
            <person name="Lopez-Perez M."/>
            <person name="Rodriguez-Valera F."/>
        </authorList>
    </citation>
    <scope>NUCLEOTIDE SEQUENCE [LARGE SCALE GENOMIC DNA]</scope>
    <source>
        <strain evidence="7 9">LMG 21861</strain>
    </source>
</reference>
<evidence type="ECO:0000313" key="9">
    <source>
        <dbReference type="Proteomes" id="UP000056750"/>
    </source>
</evidence>
<evidence type="ECO:0000256" key="4">
    <source>
        <dbReference type="ARBA" id="ARBA00022840"/>
    </source>
</evidence>
<protein>
    <submittedName>
        <fullName evidence="8">Protein kinase</fullName>
    </submittedName>
</protein>
<dbReference type="RefSeq" id="WP_057790402.1">
    <property type="nucleotide sequence ID" value="NZ_CP013926.1"/>
</dbReference>
<dbReference type="Pfam" id="PF00069">
    <property type="entry name" value="Pkinase"/>
    <property type="match status" value="1"/>
</dbReference>
<proteinExistence type="predicted"/>
<dbReference type="EMBL" id="JAUOQI010000006">
    <property type="protein sequence ID" value="MDO6577880.1"/>
    <property type="molecule type" value="Genomic_DNA"/>
</dbReference>
<evidence type="ECO:0000256" key="1">
    <source>
        <dbReference type="ARBA" id="ARBA00022679"/>
    </source>
</evidence>
<dbReference type="InterPro" id="IPR017441">
    <property type="entry name" value="Protein_kinase_ATP_BS"/>
</dbReference>
<dbReference type="PANTHER" id="PTHR43289">
    <property type="entry name" value="MITOGEN-ACTIVATED PROTEIN KINASE KINASE KINASE 20-RELATED"/>
    <property type="match status" value="1"/>
</dbReference>
<dbReference type="GO" id="GO:0004674">
    <property type="term" value="F:protein serine/threonine kinase activity"/>
    <property type="evidence" value="ECO:0007669"/>
    <property type="project" value="TreeGrafter"/>
</dbReference>
<keyword evidence="9" id="KW-1185">Reference proteome</keyword>
<dbReference type="Proteomes" id="UP001170717">
    <property type="component" value="Unassembled WGS sequence"/>
</dbReference>
<dbReference type="AlphaFoldDB" id="A0AAW7Z2C6"/>
<evidence type="ECO:0000313" key="8">
    <source>
        <dbReference type="EMBL" id="MDO6577880.1"/>
    </source>
</evidence>
<dbReference type="PANTHER" id="PTHR43289:SF6">
    <property type="entry name" value="SERINE_THREONINE-PROTEIN KINASE NEKL-3"/>
    <property type="match status" value="1"/>
</dbReference>
<dbReference type="InterPro" id="IPR000719">
    <property type="entry name" value="Prot_kinase_dom"/>
</dbReference>
<evidence type="ECO:0000259" key="6">
    <source>
        <dbReference type="PROSITE" id="PS50011"/>
    </source>
</evidence>
<dbReference type="InterPro" id="IPR008271">
    <property type="entry name" value="Ser/Thr_kinase_AS"/>
</dbReference>
<name>A0AAW7Z2C6_9ALTE</name>
<evidence type="ECO:0000313" key="7">
    <source>
        <dbReference type="EMBL" id="AMJ75185.1"/>
    </source>
</evidence>
<accession>A0AAW7Z2C6</accession>
<evidence type="ECO:0000256" key="5">
    <source>
        <dbReference type="PROSITE-ProRule" id="PRU10141"/>
    </source>
</evidence>
<dbReference type="GO" id="GO:0005524">
    <property type="term" value="F:ATP binding"/>
    <property type="evidence" value="ECO:0007669"/>
    <property type="project" value="UniProtKB-UniRule"/>
</dbReference>
<gene>
    <name evidence="7" type="ORF">AVL57_15175</name>
    <name evidence="8" type="ORF">Q4527_10780</name>
</gene>
<organism evidence="8 10">
    <name type="scientific">Alteromonas stellipolaris</name>
    <dbReference type="NCBI Taxonomy" id="233316"/>
    <lineage>
        <taxon>Bacteria</taxon>
        <taxon>Pseudomonadati</taxon>
        <taxon>Pseudomonadota</taxon>
        <taxon>Gammaproteobacteria</taxon>
        <taxon>Alteromonadales</taxon>
        <taxon>Alteromonadaceae</taxon>
        <taxon>Alteromonas/Salinimonas group</taxon>
        <taxon>Alteromonas</taxon>
    </lineage>
</organism>
<dbReference type="PROSITE" id="PS50011">
    <property type="entry name" value="PROTEIN_KINASE_DOM"/>
    <property type="match status" value="1"/>
</dbReference>
<evidence type="ECO:0000313" key="10">
    <source>
        <dbReference type="Proteomes" id="UP001170717"/>
    </source>
</evidence>
<keyword evidence="2 5" id="KW-0547">Nucleotide-binding</keyword>
<dbReference type="SMART" id="SM00220">
    <property type="entry name" value="S_TKc"/>
    <property type="match status" value="1"/>
</dbReference>